<comment type="caution">
    <text evidence="2">The sequence shown here is derived from an EMBL/GenBank/DDBJ whole genome shotgun (WGS) entry which is preliminary data.</text>
</comment>
<proteinExistence type="predicted"/>
<dbReference type="GO" id="GO:0098046">
    <property type="term" value="C:type V protein secretion system complex"/>
    <property type="evidence" value="ECO:0007669"/>
    <property type="project" value="TreeGrafter"/>
</dbReference>
<name>A0A9X9QWJ9_NEISU</name>
<dbReference type="PANTHER" id="PTHR34597">
    <property type="entry name" value="SLR1661 PROTEIN"/>
    <property type="match status" value="1"/>
</dbReference>
<dbReference type="Proteomes" id="UP000626795">
    <property type="component" value="Unassembled WGS sequence"/>
</dbReference>
<evidence type="ECO:0000313" key="3">
    <source>
        <dbReference type="Proteomes" id="UP000626795"/>
    </source>
</evidence>
<feature type="chain" id="PRO_5040994108" evidence="1">
    <location>
        <begin position="23"/>
        <end position="144"/>
    </location>
</feature>
<dbReference type="InterPro" id="IPR051544">
    <property type="entry name" value="TPS_OM_transporter"/>
</dbReference>
<dbReference type="GO" id="GO:0046819">
    <property type="term" value="P:protein secretion by the type V secretion system"/>
    <property type="evidence" value="ECO:0007669"/>
    <property type="project" value="TreeGrafter"/>
</dbReference>
<sequence length="144" mass="16471">MRFFPTPYLLVILAVMPLKTLAVDENDAELIRSMQRQQHIDAELLTDANVRFEQPLEKNTYVLSEDETPCTRVNYLSLDDKTGRTFSFLPSVLMKEIAFKTGMCLGSNNLSKLQKAAQQILIVRGVATSLPKLLSNHRIWIREF</sequence>
<dbReference type="GO" id="GO:0008320">
    <property type="term" value="F:protein transmembrane transporter activity"/>
    <property type="evidence" value="ECO:0007669"/>
    <property type="project" value="TreeGrafter"/>
</dbReference>
<dbReference type="PANTHER" id="PTHR34597:SF3">
    <property type="entry name" value="OUTER MEMBRANE TRANSPORTER CDIB"/>
    <property type="match status" value="1"/>
</dbReference>
<keyword evidence="3" id="KW-1185">Reference proteome</keyword>
<dbReference type="AlphaFoldDB" id="A0A9X9QWJ9"/>
<protein>
    <submittedName>
        <fullName evidence="2">Uncharacterized protein</fullName>
    </submittedName>
</protein>
<organism evidence="2 3">
    <name type="scientific">Neisseria subflava</name>
    <dbReference type="NCBI Taxonomy" id="28449"/>
    <lineage>
        <taxon>Bacteria</taxon>
        <taxon>Pseudomonadati</taxon>
        <taxon>Pseudomonadota</taxon>
        <taxon>Betaproteobacteria</taxon>
        <taxon>Neisseriales</taxon>
        <taxon>Neisseriaceae</taxon>
        <taxon>Neisseria</taxon>
    </lineage>
</organism>
<evidence type="ECO:0000313" key="2">
    <source>
        <dbReference type="EMBL" id="VTY02385.1"/>
    </source>
</evidence>
<evidence type="ECO:0000256" key="1">
    <source>
        <dbReference type="SAM" id="SignalP"/>
    </source>
</evidence>
<reference evidence="2" key="1">
    <citation type="submission" date="2019-05" db="EMBL/GenBank/DDBJ databases">
        <authorList>
            <person name="Hibberd M."/>
        </authorList>
    </citation>
    <scope>NUCLEOTIDE SEQUENCE</scope>
    <source>
        <strain evidence="2">Neisseria_subflava_BgEED23</strain>
    </source>
</reference>
<gene>
    <name evidence="2" type="ORF">ONOEEDHL_01599</name>
</gene>
<keyword evidence="1" id="KW-0732">Signal</keyword>
<accession>A0A9X9QWJ9</accession>
<feature type="signal peptide" evidence="1">
    <location>
        <begin position="1"/>
        <end position="22"/>
    </location>
</feature>
<dbReference type="EMBL" id="CABFLZ010000002">
    <property type="protein sequence ID" value="VTY02385.1"/>
    <property type="molecule type" value="Genomic_DNA"/>
</dbReference>